<protein>
    <submittedName>
        <fullName evidence="2">Uncharacterized protein</fullName>
    </submittedName>
</protein>
<proteinExistence type="predicted"/>
<accession>A0AAD8JMP1</accession>
<keyword evidence="1" id="KW-0812">Transmembrane</keyword>
<keyword evidence="1" id="KW-0472">Membrane</keyword>
<evidence type="ECO:0000313" key="3">
    <source>
        <dbReference type="Proteomes" id="UP001229421"/>
    </source>
</evidence>
<feature type="transmembrane region" description="Helical" evidence="1">
    <location>
        <begin position="69"/>
        <end position="85"/>
    </location>
</feature>
<reference evidence="2" key="1">
    <citation type="journal article" date="2023" name="bioRxiv">
        <title>Improved chromosome-level genome assembly for marigold (Tagetes erecta).</title>
        <authorList>
            <person name="Jiang F."/>
            <person name="Yuan L."/>
            <person name="Wang S."/>
            <person name="Wang H."/>
            <person name="Xu D."/>
            <person name="Wang A."/>
            <person name="Fan W."/>
        </authorList>
    </citation>
    <scope>NUCLEOTIDE SEQUENCE</scope>
    <source>
        <strain evidence="2">WSJ</strain>
        <tissue evidence="2">Leaf</tissue>
    </source>
</reference>
<organism evidence="2 3">
    <name type="scientific">Tagetes erecta</name>
    <name type="common">African marigold</name>
    <dbReference type="NCBI Taxonomy" id="13708"/>
    <lineage>
        <taxon>Eukaryota</taxon>
        <taxon>Viridiplantae</taxon>
        <taxon>Streptophyta</taxon>
        <taxon>Embryophyta</taxon>
        <taxon>Tracheophyta</taxon>
        <taxon>Spermatophyta</taxon>
        <taxon>Magnoliopsida</taxon>
        <taxon>eudicotyledons</taxon>
        <taxon>Gunneridae</taxon>
        <taxon>Pentapetalae</taxon>
        <taxon>asterids</taxon>
        <taxon>campanulids</taxon>
        <taxon>Asterales</taxon>
        <taxon>Asteraceae</taxon>
        <taxon>Asteroideae</taxon>
        <taxon>Heliantheae alliance</taxon>
        <taxon>Tageteae</taxon>
        <taxon>Tagetes</taxon>
    </lineage>
</organism>
<feature type="transmembrane region" description="Helical" evidence="1">
    <location>
        <begin position="157"/>
        <end position="178"/>
    </location>
</feature>
<keyword evidence="3" id="KW-1185">Reference proteome</keyword>
<feature type="transmembrane region" description="Helical" evidence="1">
    <location>
        <begin position="44"/>
        <end position="62"/>
    </location>
</feature>
<evidence type="ECO:0000313" key="2">
    <source>
        <dbReference type="EMBL" id="KAK1406138.1"/>
    </source>
</evidence>
<keyword evidence="1" id="KW-1133">Transmembrane helix</keyword>
<dbReference type="AlphaFoldDB" id="A0AAD8JMP1"/>
<evidence type="ECO:0000256" key="1">
    <source>
        <dbReference type="SAM" id="Phobius"/>
    </source>
</evidence>
<dbReference type="Proteomes" id="UP001229421">
    <property type="component" value="Unassembled WGS sequence"/>
</dbReference>
<dbReference type="EMBL" id="JAUHHV010000012">
    <property type="protein sequence ID" value="KAK1406138.1"/>
    <property type="molecule type" value="Genomic_DNA"/>
</dbReference>
<sequence>MYKLCCLLLLKTLNPYESRSHLNKNLHLPPPFSNPNCWPKFDYFFAGFHMDFVFFVLPVIELNIVEWEMVGYVILVPIIIAVVIYDKELLSVLFFDGRDRWANSLKFGCCKWKGRRFKRMCKDKASTIAHQQARELLDHLENVLANEPVAVNRGQYIVAYCRSATVAGYNAAAVLFFYRYADMKLYIVDLLL</sequence>
<comment type="caution">
    <text evidence="2">The sequence shown here is derived from an EMBL/GenBank/DDBJ whole genome shotgun (WGS) entry which is preliminary data.</text>
</comment>
<gene>
    <name evidence="2" type="ORF">QVD17_41425</name>
</gene>
<name>A0AAD8JMP1_TARER</name>